<name>A0A7C5QQY5_9PROT</name>
<dbReference type="Pfam" id="PF00072">
    <property type="entry name" value="Response_reg"/>
    <property type="match status" value="1"/>
</dbReference>
<feature type="modified residue" description="4-aspartylphosphate" evidence="2">
    <location>
        <position position="57"/>
    </location>
</feature>
<evidence type="ECO:0000256" key="2">
    <source>
        <dbReference type="PROSITE-ProRule" id="PRU00169"/>
    </source>
</evidence>
<dbReference type="PANTHER" id="PTHR44591:SF3">
    <property type="entry name" value="RESPONSE REGULATORY DOMAIN-CONTAINING PROTEIN"/>
    <property type="match status" value="1"/>
</dbReference>
<evidence type="ECO:0000313" key="4">
    <source>
        <dbReference type="EMBL" id="HHL42359.1"/>
    </source>
</evidence>
<dbReference type="Gene3D" id="3.40.50.2300">
    <property type="match status" value="1"/>
</dbReference>
<dbReference type="Proteomes" id="UP000885830">
    <property type="component" value="Unassembled WGS sequence"/>
</dbReference>
<reference evidence="4" key="1">
    <citation type="journal article" date="2020" name="mSystems">
        <title>Genome- and Community-Level Interaction Insights into Carbon Utilization and Element Cycling Functions of Hydrothermarchaeota in Hydrothermal Sediment.</title>
        <authorList>
            <person name="Zhou Z."/>
            <person name="Liu Y."/>
            <person name="Xu W."/>
            <person name="Pan J."/>
            <person name="Luo Z.H."/>
            <person name="Li M."/>
        </authorList>
    </citation>
    <scope>NUCLEOTIDE SEQUENCE [LARGE SCALE GENOMIC DNA]</scope>
    <source>
        <strain evidence="4">HyVt-485</strain>
    </source>
</reference>
<feature type="domain" description="Response regulatory" evidence="3">
    <location>
        <begin position="8"/>
        <end position="122"/>
    </location>
</feature>
<proteinExistence type="predicted"/>
<gene>
    <name evidence="4" type="ORF">ENJ42_01970</name>
</gene>
<dbReference type="InterPro" id="IPR050595">
    <property type="entry name" value="Bact_response_regulator"/>
</dbReference>
<dbReference type="PANTHER" id="PTHR44591">
    <property type="entry name" value="STRESS RESPONSE REGULATOR PROTEIN 1"/>
    <property type="match status" value="1"/>
</dbReference>
<protein>
    <submittedName>
        <fullName evidence="4">Response regulator</fullName>
    </submittedName>
</protein>
<feature type="non-terminal residue" evidence="4">
    <location>
        <position position="149"/>
    </location>
</feature>
<dbReference type="EMBL" id="DRMJ01000095">
    <property type="protein sequence ID" value="HHL42359.1"/>
    <property type="molecule type" value="Genomic_DNA"/>
</dbReference>
<evidence type="ECO:0000256" key="1">
    <source>
        <dbReference type="ARBA" id="ARBA00022553"/>
    </source>
</evidence>
<dbReference type="SUPFAM" id="SSF52172">
    <property type="entry name" value="CheY-like"/>
    <property type="match status" value="1"/>
</dbReference>
<keyword evidence="1 2" id="KW-0597">Phosphoprotein</keyword>
<dbReference type="GO" id="GO:0000160">
    <property type="term" value="P:phosphorelay signal transduction system"/>
    <property type="evidence" value="ECO:0007669"/>
    <property type="project" value="InterPro"/>
</dbReference>
<dbReference type="InterPro" id="IPR001789">
    <property type="entry name" value="Sig_transdc_resp-reg_receiver"/>
</dbReference>
<comment type="caution">
    <text evidence="4">The sequence shown here is derived from an EMBL/GenBank/DDBJ whole genome shotgun (WGS) entry which is preliminary data.</text>
</comment>
<dbReference type="InterPro" id="IPR011006">
    <property type="entry name" value="CheY-like_superfamily"/>
</dbReference>
<dbReference type="AlphaFoldDB" id="A0A7C5QQY5"/>
<sequence length="149" mass="16567">MNKNVETTVLLADDDASIRLVVAKFLSNQGYVVRATDNVHTLLRWLQQGEGDVVVSDVHMGVDNVFSFIPKIKQLRPDIPIIIISANTSVITALKSKKSKVFEYIPKPFDLENISDTITRATLNTGQEQPARFKAVSQIMVGKSQIMQP</sequence>
<organism evidence="4">
    <name type="scientific">Hellea balneolensis</name>
    <dbReference type="NCBI Taxonomy" id="287478"/>
    <lineage>
        <taxon>Bacteria</taxon>
        <taxon>Pseudomonadati</taxon>
        <taxon>Pseudomonadota</taxon>
        <taxon>Alphaproteobacteria</taxon>
        <taxon>Maricaulales</taxon>
        <taxon>Robiginitomaculaceae</taxon>
        <taxon>Hellea</taxon>
    </lineage>
</organism>
<dbReference type="PROSITE" id="PS50110">
    <property type="entry name" value="RESPONSE_REGULATORY"/>
    <property type="match status" value="1"/>
</dbReference>
<dbReference type="SMART" id="SM00448">
    <property type="entry name" value="REC"/>
    <property type="match status" value="1"/>
</dbReference>
<evidence type="ECO:0000259" key="3">
    <source>
        <dbReference type="PROSITE" id="PS50110"/>
    </source>
</evidence>
<accession>A0A7C5QQY5</accession>